<gene>
    <name evidence="1" type="ORF">A176_004810</name>
</gene>
<dbReference type="Proteomes" id="UP000009026">
    <property type="component" value="Chromosome"/>
</dbReference>
<dbReference type="PATRIC" id="fig|1297742.4.peg.4857"/>
<evidence type="ECO:0000313" key="1">
    <source>
        <dbReference type="EMBL" id="AKQ67898.1"/>
    </source>
</evidence>
<dbReference type="EMBL" id="CP012109">
    <property type="protein sequence ID" value="AKQ67898.1"/>
    <property type="molecule type" value="Genomic_DNA"/>
</dbReference>
<evidence type="ECO:0000313" key="2">
    <source>
        <dbReference type="Proteomes" id="UP000009026"/>
    </source>
</evidence>
<accession>A0A0H4X215</accession>
<reference evidence="1 2" key="1">
    <citation type="journal article" date="2016" name="PLoS ONE">
        <title>Complete Genome Sequence and Comparative Genomics of a Novel Myxobacterium Myxococcus hansupus.</title>
        <authorList>
            <person name="Sharma G."/>
            <person name="Narwani T."/>
            <person name="Subramanian S."/>
        </authorList>
    </citation>
    <scope>NUCLEOTIDE SEQUENCE [LARGE SCALE GENOMIC DNA]</scope>
    <source>
        <strain evidence="2">mixupus</strain>
    </source>
</reference>
<dbReference type="AlphaFoldDB" id="A0A0H4X215"/>
<keyword evidence="2" id="KW-1185">Reference proteome</keyword>
<protein>
    <submittedName>
        <fullName evidence="1">Uncharacterized protein</fullName>
    </submittedName>
</protein>
<name>A0A0H4X215_9BACT</name>
<proteinExistence type="predicted"/>
<dbReference type="KEGG" id="mym:A176_004810"/>
<organism evidence="1 2">
    <name type="scientific">Pseudomyxococcus hansupus</name>
    <dbReference type="NCBI Taxonomy" id="1297742"/>
    <lineage>
        <taxon>Bacteria</taxon>
        <taxon>Pseudomonadati</taxon>
        <taxon>Myxococcota</taxon>
        <taxon>Myxococcia</taxon>
        <taxon>Myxococcales</taxon>
        <taxon>Cystobacterineae</taxon>
        <taxon>Myxococcaceae</taxon>
        <taxon>Pseudomyxococcus</taxon>
    </lineage>
</organism>
<sequence>MEGTTMKKLLLGLFLTTMPLVGCGTDEGSTLPDASEFVVTADQQEMSIEQRDAAPGEQAPEVGAANISVSENELACWVVLEYCRHPNTGIPHCTATGCTRAEAIRNCEALIRRTCG</sequence>